<protein>
    <submittedName>
        <fullName evidence="2">Glucose/arabinose dehydrogenase, beta-propeller fold</fullName>
    </submittedName>
</protein>
<evidence type="ECO:0000313" key="3">
    <source>
        <dbReference type="Proteomes" id="UP000198575"/>
    </source>
</evidence>
<evidence type="ECO:0000259" key="1">
    <source>
        <dbReference type="Pfam" id="PF07995"/>
    </source>
</evidence>
<dbReference type="InterPro" id="IPR011042">
    <property type="entry name" value="6-blade_b-propeller_TolB-like"/>
</dbReference>
<feature type="domain" description="Glucose/Sorbosone dehydrogenase" evidence="1">
    <location>
        <begin position="56"/>
        <end position="386"/>
    </location>
</feature>
<dbReference type="Pfam" id="PF07995">
    <property type="entry name" value="GSDH"/>
    <property type="match status" value="1"/>
</dbReference>
<dbReference type="InterPro" id="IPR011041">
    <property type="entry name" value="Quinoprot_gluc/sorb_DH_b-prop"/>
</dbReference>
<dbReference type="PROSITE" id="PS51257">
    <property type="entry name" value="PROKAR_LIPOPROTEIN"/>
    <property type="match status" value="1"/>
</dbReference>
<dbReference type="Proteomes" id="UP000198575">
    <property type="component" value="Unassembled WGS sequence"/>
</dbReference>
<dbReference type="AlphaFoldDB" id="A0A1I4VG36"/>
<organism evidence="2 3">
    <name type="scientific">Dokdonella immobilis</name>
    <dbReference type="NCBI Taxonomy" id="578942"/>
    <lineage>
        <taxon>Bacteria</taxon>
        <taxon>Pseudomonadati</taxon>
        <taxon>Pseudomonadota</taxon>
        <taxon>Gammaproteobacteria</taxon>
        <taxon>Lysobacterales</taxon>
        <taxon>Rhodanobacteraceae</taxon>
        <taxon>Dokdonella</taxon>
    </lineage>
</organism>
<name>A0A1I4VG36_9GAMM</name>
<dbReference type="STRING" id="578942.SAMN05216289_10248"/>
<sequence length="392" mass="42339">MRAMALVVMVLLATAGCRLDGGAPARPQPVVSGTGQAALAASERGEVRIVELASGFNNPWGLAFLPDRRMLVTERPGRLLLLDADARLVAEIGGLPSIFVDGQAGLLDVAVAPDFERSQAIYLSYAKSNLRGNLAGTAVYRARLVDHALADGEVIYEQEPKLSSGTHVGSRLVFDGDGHLFVTQGENNKRPTAQDLDKLQGKLVRLNLDGSVPADNPFVGRAGVRPEIWSYGHRNMQGAALNPWTRQLWTSEHGPFGGDEINIPLPGRNYGWPIITYGINYDGKPIPEAIGTAAAGMEQPHHYWKVSPALSGMAFYASDRMPGWNGNLFLGALAGSSLIRLELDGDRIVHEERLLGDRGERIRDVRQGPDGLLYLLTDGVSAKLLRLELVGD</sequence>
<dbReference type="SUPFAM" id="SSF50952">
    <property type="entry name" value="Soluble quinoprotein glucose dehydrogenase"/>
    <property type="match status" value="1"/>
</dbReference>
<proteinExistence type="predicted"/>
<dbReference type="InterPro" id="IPR012938">
    <property type="entry name" value="Glc/Sorbosone_DH"/>
</dbReference>
<dbReference type="PANTHER" id="PTHR19328:SF75">
    <property type="entry name" value="ALDOSE SUGAR DEHYDROGENASE YLII"/>
    <property type="match status" value="1"/>
</dbReference>
<evidence type="ECO:0000313" key="2">
    <source>
        <dbReference type="EMBL" id="SFN00090.1"/>
    </source>
</evidence>
<gene>
    <name evidence="2" type="ORF">SAMN05216289_10248</name>
</gene>
<accession>A0A1I4VG36</accession>
<reference evidence="2 3" key="1">
    <citation type="submission" date="2016-10" db="EMBL/GenBank/DDBJ databases">
        <authorList>
            <person name="de Groot N.N."/>
        </authorList>
    </citation>
    <scope>NUCLEOTIDE SEQUENCE [LARGE SCALE GENOMIC DNA]</scope>
    <source>
        <strain evidence="2 3">CGMCC 1.7659</strain>
    </source>
</reference>
<dbReference type="RefSeq" id="WP_175497853.1">
    <property type="nucleotide sequence ID" value="NZ_FOVF01000002.1"/>
</dbReference>
<dbReference type="PANTHER" id="PTHR19328">
    <property type="entry name" value="HEDGEHOG-INTERACTING PROTEIN"/>
    <property type="match status" value="1"/>
</dbReference>
<dbReference type="EMBL" id="FOVF01000002">
    <property type="protein sequence ID" value="SFN00090.1"/>
    <property type="molecule type" value="Genomic_DNA"/>
</dbReference>
<keyword evidence="3" id="KW-1185">Reference proteome</keyword>
<dbReference type="Gene3D" id="2.120.10.30">
    <property type="entry name" value="TolB, C-terminal domain"/>
    <property type="match status" value="1"/>
</dbReference>